<evidence type="ECO:0000256" key="18">
    <source>
        <dbReference type="PIRSR" id="PIRSR038885-1"/>
    </source>
</evidence>
<dbReference type="InterPro" id="IPR016174">
    <property type="entry name" value="Di-haem_cyt_TM"/>
</dbReference>
<feature type="transmembrane region" description="Helical" evidence="20">
    <location>
        <begin position="87"/>
        <end position="107"/>
    </location>
</feature>
<comment type="similarity">
    <text evidence="17 20">Belongs to the cytochrome b family.</text>
</comment>
<name>A0A3G6X5H2_9RODE</name>
<keyword evidence="10" id="KW-0999">Mitochondrion inner membrane</keyword>
<gene>
    <name evidence="23" type="primary">cytb</name>
</gene>
<evidence type="ECO:0000256" key="10">
    <source>
        <dbReference type="ARBA" id="ARBA00022792"/>
    </source>
</evidence>
<dbReference type="GO" id="GO:0045275">
    <property type="term" value="C:respiratory chain complex III"/>
    <property type="evidence" value="ECO:0007669"/>
    <property type="project" value="InterPro"/>
</dbReference>
<comment type="cofactor">
    <cofactor evidence="19">
        <name>heme</name>
        <dbReference type="ChEBI" id="CHEBI:30413"/>
    </cofactor>
    <text evidence="19">Binds 2 heme groups non-covalently.</text>
</comment>
<dbReference type="PROSITE" id="PS51003">
    <property type="entry name" value="CYTB_CTER"/>
    <property type="match status" value="1"/>
</dbReference>
<evidence type="ECO:0000259" key="22">
    <source>
        <dbReference type="PROSITE" id="PS51003"/>
    </source>
</evidence>
<sequence length="380" mass="42817">MTIIRKKHPLIKIINHSFIDLPAPSNISSWWNFGSLLGLCLITQILTGLFLAMHYTSDTATAFSSVAHICRDVNYGWLIRYMHANGASMFFICLFLHVGRGVYYGSYNMIETWNMGIVLLFAVMATAFMGYVLPWGQMSFWGATVITNLLSAIPYIGTTLVEWIWGGFSVDKATLTRFFAFHFILPFIITALVLVHLLFLHETGSNNPTGLNSDSDKIPFHPYYTVKDFLGVLILLMAFMILTLFFPDILGDPDNYTPANPLNTPPHIKPEWYFLFAYAILRSIPNKLGGVLALILSIVILAFMPLLHTSKQRALTFRPITQTMYWILVADLLVLTWIGGQPVEYPFSIIGQTASIAYFAIIVIFMPIAGMIENDIMDLD</sequence>
<dbReference type="PIRSF" id="PIRSF038885">
    <property type="entry name" value="COB"/>
    <property type="match status" value="1"/>
</dbReference>
<evidence type="ECO:0000313" key="23">
    <source>
        <dbReference type="EMBL" id="AZB74467.1"/>
    </source>
</evidence>
<evidence type="ECO:0000256" key="1">
    <source>
        <dbReference type="ARBA" id="ARBA00002566"/>
    </source>
</evidence>
<dbReference type="GO" id="GO:0046872">
    <property type="term" value="F:metal ion binding"/>
    <property type="evidence" value="ECO:0007669"/>
    <property type="project" value="UniProtKB-UniRule"/>
</dbReference>
<dbReference type="InterPro" id="IPR048259">
    <property type="entry name" value="Cytochrome_b_N_euk/bac"/>
</dbReference>
<dbReference type="InterPro" id="IPR036150">
    <property type="entry name" value="Cyt_b/b6_C_sf"/>
</dbReference>
<keyword evidence="12 20" id="KW-1133">Transmembrane helix</keyword>
<reference evidence="23" key="1">
    <citation type="journal article" date="2018" name="Infect. Genet. Evol.">
        <title>A novel genetic lineage of Tula orthohantavirus in Altai voles (Microtus obscurus) from Turkey.</title>
        <authorList>
            <person name="Polat C."/>
            <person name="Ergunay K."/>
            <person name="Irmak S."/>
            <person name="Erdin M."/>
            <person name="Brinkmann A."/>
            <person name="Cetintas O."/>
            <person name="Cogal M."/>
            <person name="Sozen M."/>
            <person name="Matur F."/>
            <person name="Nitsche A."/>
            <person name="Oktem I.M."/>
        </authorList>
    </citation>
    <scope>NUCLEOTIDE SEQUENCE</scope>
    <source>
        <strain evidence="23">Turkey/Erzurum/8090</strain>
    </source>
</reference>
<accession>A0A3G6X5H2</accession>
<dbReference type="InterPro" id="IPR005798">
    <property type="entry name" value="Cyt_b/b6_C"/>
</dbReference>
<evidence type="ECO:0000256" key="7">
    <source>
        <dbReference type="ARBA" id="ARBA00022660"/>
    </source>
</evidence>
<dbReference type="GO" id="GO:0016491">
    <property type="term" value="F:oxidoreductase activity"/>
    <property type="evidence" value="ECO:0007669"/>
    <property type="project" value="UniProtKB-UniRule"/>
</dbReference>
<feature type="transmembrane region" description="Helical" evidence="20">
    <location>
        <begin position="145"/>
        <end position="166"/>
    </location>
</feature>
<evidence type="ECO:0000256" key="5">
    <source>
        <dbReference type="ARBA" id="ARBA00022448"/>
    </source>
</evidence>
<feature type="transmembrane region" description="Helical" evidence="20">
    <location>
        <begin position="178"/>
        <end position="200"/>
    </location>
</feature>
<dbReference type="InterPro" id="IPR005797">
    <property type="entry name" value="Cyt_b/b6_N"/>
</dbReference>
<evidence type="ECO:0000256" key="6">
    <source>
        <dbReference type="ARBA" id="ARBA00022617"/>
    </source>
</evidence>
<feature type="transmembrane region" description="Helical" evidence="20">
    <location>
        <begin position="113"/>
        <end position="133"/>
    </location>
</feature>
<feature type="domain" description="Cytochrome b/b6 C-terminal region profile" evidence="22">
    <location>
        <begin position="210"/>
        <end position="380"/>
    </location>
</feature>
<evidence type="ECO:0000256" key="14">
    <source>
        <dbReference type="ARBA" id="ARBA00023075"/>
    </source>
</evidence>
<evidence type="ECO:0000256" key="4">
    <source>
        <dbReference type="ARBA" id="ARBA00013531"/>
    </source>
</evidence>
<keyword evidence="15 20" id="KW-0496">Mitochondrion</keyword>
<evidence type="ECO:0000256" key="19">
    <source>
        <dbReference type="PIRSR" id="PIRSR038885-2"/>
    </source>
</evidence>
<evidence type="ECO:0000256" key="16">
    <source>
        <dbReference type="ARBA" id="ARBA00023136"/>
    </source>
</evidence>
<evidence type="ECO:0000256" key="17">
    <source>
        <dbReference type="ARBA" id="ARBA00061233"/>
    </source>
</evidence>
<dbReference type="InterPro" id="IPR027387">
    <property type="entry name" value="Cytb/b6-like_sf"/>
</dbReference>
<feature type="transmembrane region" description="Helical" evidence="20">
    <location>
        <begin position="345"/>
        <end position="369"/>
    </location>
</feature>
<dbReference type="Pfam" id="PF00032">
    <property type="entry name" value="Cytochrom_B_C"/>
    <property type="match status" value="1"/>
</dbReference>
<feature type="transmembrane region" description="Helical" evidence="20">
    <location>
        <begin position="30"/>
        <end position="52"/>
    </location>
</feature>
<evidence type="ECO:0000256" key="8">
    <source>
        <dbReference type="ARBA" id="ARBA00022692"/>
    </source>
</evidence>
<geneLocation type="mitochondrion" evidence="23"/>
<keyword evidence="5 20" id="KW-0813">Transport</keyword>
<evidence type="ECO:0000256" key="9">
    <source>
        <dbReference type="ARBA" id="ARBA00022723"/>
    </source>
</evidence>
<comment type="subunit">
    <text evidence="3">The cytochrome bc1 complex contains 11 subunits: 3 respiratory subunits (MT-CYB, CYC1 and UQCRFS1), 2 core proteins (UQCRC1 and UQCRC2) and 6 low-molecular weight proteins (UQCRH/QCR6, UQCRB/QCR7, UQCRQ/QCR8, UQCR10/QCR9, UQCR11/QCR10 and a cleavage product of UQCRFS1). This cytochrome bc1 complex then forms a dimer.</text>
</comment>
<keyword evidence="9 19" id="KW-0479">Metal-binding</keyword>
<evidence type="ECO:0000256" key="3">
    <source>
        <dbReference type="ARBA" id="ARBA00011088"/>
    </source>
</evidence>
<keyword evidence="13 19" id="KW-0408">Iron</keyword>
<dbReference type="GO" id="GO:0005743">
    <property type="term" value="C:mitochondrial inner membrane"/>
    <property type="evidence" value="ECO:0007669"/>
    <property type="project" value="UniProtKB-SubCell"/>
</dbReference>
<dbReference type="Pfam" id="PF00033">
    <property type="entry name" value="Cytochrome_B"/>
    <property type="match status" value="1"/>
</dbReference>
<evidence type="ECO:0000256" key="13">
    <source>
        <dbReference type="ARBA" id="ARBA00023004"/>
    </source>
</evidence>
<feature type="binding site" description="axial binding residue" evidence="19">
    <location>
        <position position="83"/>
    </location>
    <ligand>
        <name>heme b</name>
        <dbReference type="ChEBI" id="CHEBI:60344"/>
        <label>b562</label>
    </ligand>
    <ligandPart>
        <name>Fe</name>
        <dbReference type="ChEBI" id="CHEBI:18248"/>
    </ligandPart>
</feature>
<dbReference type="GO" id="GO:0006122">
    <property type="term" value="P:mitochondrial electron transport, ubiquinol to cytochrome c"/>
    <property type="evidence" value="ECO:0007669"/>
    <property type="project" value="TreeGrafter"/>
</dbReference>
<evidence type="ECO:0000256" key="11">
    <source>
        <dbReference type="ARBA" id="ARBA00022982"/>
    </source>
</evidence>
<dbReference type="CDD" id="cd00290">
    <property type="entry name" value="cytochrome_b_C"/>
    <property type="match status" value="1"/>
</dbReference>
<protein>
    <recommendedName>
        <fullName evidence="4 20">Cytochrome b</fullName>
    </recommendedName>
</protein>
<dbReference type="SUPFAM" id="SSF81342">
    <property type="entry name" value="Transmembrane di-heme cytochromes"/>
    <property type="match status" value="1"/>
</dbReference>
<dbReference type="SUPFAM" id="SSF81648">
    <property type="entry name" value="a domain/subunit of cytochrome bc1 complex (Ubiquinol-cytochrome c reductase)"/>
    <property type="match status" value="1"/>
</dbReference>
<dbReference type="InterPro" id="IPR030689">
    <property type="entry name" value="Cytochrome_b"/>
</dbReference>
<keyword evidence="8 20" id="KW-0812">Transmembrane</keyword>
<keyword evidence="11 20" id="KW-0249">Electron transport</keyword>
<dbReference type="PANTHER" id="PTHR19271">
    <property type="entry name" value="CYTOCHROME B"/>
    <property type="match status" value="1"/>
</dbReference>
<feature type="binding site" description="axial binding residue" evidence="19">
    <location>
        <position position="196"/>
    </location>
    <ligand>
        <name>heme b</name>
        <dbReference type="ChEBI" id="CHEBI:60344"/>
        <label>b566</label>
    </ligand>
    <ligandPart>
        <name>Fe</name>
        <dbReference type="ChEBI" id="CHEBI:18248"/>
    </ligandPart>
</feature>
<feature type="transmembrane region" description="Helical" evidence="20">
    <location>
        <begin position="229"/>
        <end position="246"/>
    </location>
</feature>
<dbReference type="PANTHER" id="PTHR19271:SF16">
    <property type="entry name" value="CYTOCHROME B"/>
    <property type="match status" value="1"/>
</dbReference>
<feature type="binding site" evidence="18">
    <location>
        <position position="201"/>
    </location>
    <ligand>
        <name>a ubiquinone</name>
        <dbReference type="ChEBI" id="CHEBI:16389"/>
    </ligand>
</feature>
<keyword evidence="14" id="KW-0830">Ubiquinone</keyword>
<dbReference type="AlphaFoldDB" id="A0A3G6X5H2"/>
<evidence type="ECO:0000259" key="21">
    <source>
        <dbReference type="PROSITE" id="PS51002"/>
    </source>
</evidence>
<evidence type="ECO:0000256" key="20">
    <source>
        <dbReference type="RuleBase" id="RU362117"/>
    </source>
</evidence>
<keyword evidence="6 19" id="KW-0349">Heme</keyword>
<organism evidence="23">
    <name type="scientific">Microtus obscurus</name>
    <name type="common">Altai voie</name>
    <dbReference type="NCBI Taxonomy" id="523745"/>
    <lineage>
        <taxon>Eukaryota</taxon>
        <taxon>Metazoa</taxon>
        <taxon>Chordata</taxon>
        <taxon>Craniata</taxon>
        <taxon>Vertebrata</taxon>
        <taxon>Euteleostomi</taxon>
        <taxon>Mammalia</taxon>
        <taxon>Eutheria</taxon>
        <taxon>Euarchontoglires</taxon>
        <taxon>Glires</taxon>
        <taxon>Rodentia</taxon>
        <taxon>Myomorpha</taxon>
        <taxon>Muroidea</taxon>
        <taxon>Cricetidae</taxon>
        <taxon>Arvicolinae</taxon>
        <taxon>Microtus</taxon>
    </lineage>
</organism>
<feature type="binding site" description="axial binding residue" evidence="19">
    <location>
        <position position="182"/>
    </location>
    <ligand>
        <name>heme b</name>
        <dbReference type="ChEBI" id="CHEBI:60344"/>
        <label>b562</label>
    </ligand>
    <ligandPart>
        <name>Fe</name>
        <dbReference type="ChEBI" id="CHEBI:18248"/>
    </ligandPart>
</feature>
<evidence type="ECO:0000256" key="15">
    <source>
        <dbReference type="ARBA" id="ARBA00023128"/>
    </source>
</evidence>
<proteinExistence type="inferred from homology"/>
<dbReference type="EMBL" id="MK107998">
    <property type="protein sequence ID" value="AZB74467.1"/>
    <property type="molecule type" value="Genomic_DNA"/>
</dbReference>
<comment type="subcellular location">
    <subcellularLocation>
        <location evidence="2">Mitochondrion inner membrane</location>
        <topology evidence="2">Multi-pass membrane protein</topology>
    </subcellularLocation>
</comment>
<evidence type="ECO:0000256" key="2">
    <source>
        <dbReference type="ARBA" id="ARBA00004448"/>
    </source>
</evidence>
<dbReference type="FunFam" id="1.20.810.10:FF:000002">
    <property type="entry name" value="Cytochrome b"/>
    <property type="match status" value="1"/>
</dbReference>
<feature type="binding site" description="axial binding residue" evidence="19">
    <location>
        <position position="97"/>
    </location>
    <ligand>
        <name>heme b</name>
        <dbReference type="ChEBI" id="CHEBI:60344"/>
        <label>b566</label>
    </ligand>
    <ligandPart>
        <name>Fe</name>
        <dbReference type="ChEBI" id="CHEBI:18248"/>
    </ligandPart>
</feature>
<dbReference type="CDD" id="cd00284">
    <property type="entry name" value="Cytochrome_b_N"/>
    <property type="match status" value="1"/>
</dbReference>
<feature type="domain" description="Cytochrome b/b6 N-terminal region profile" evidence="21">
    <location>
        <begin position="1"/>
        <end position="209"/>
    </location>
</feature>
<feature type="transmembrane region" description="Helical" evidence="20">
    <location>
        <begin position="288"/>
        <end position="307"/>
    </location>
</feature>
<comment type="function">
    <text evidence="1 20">Component of the ubiquinol-cytochrome c reductase complex (complex III or cytochrome b-c1 complex) that is part of the mitochondrial respiratory chain. The b-c1 complex mediates electron transfer from ubiquinol to cytochrome c. Contributes to the generation of a proton gradient across the mitochondrial membrane that is then used for ATP synthesis.</text>
</comment>
<dbReference type="InterPro" id="IPR048260">
    <property type="entry name" value="Cytochrome_b_C_euk/bac"/>
</dbReference>
<keyword evidence="16 20" id="KW-0472">Membrane</keyword>
<evidence type="ECO:0000256" key="12">
    <source>
        <dbReference type="ARBA" id="ARBA00022989"/>
    </source>
</evidence>
<feature type="transmembrane region" description="Helical" evidence="20">
    <location>
        <begin position="319"/>
        <end position="339"/>
    </location>
</feature>
<dbReference type="Gene3D" id="1.20.810.10">
    <property type="entry name" value="Cytochrome Bc1 Complex, Chain C"/>
    <property type="match status" value="1"/>
</dbReference>
<dbReference type="PROSITE" id="PS51002">
    <property type="entry name" value="CYTB_NTER"/>
    <property type="match status" value="1"/>
</dbReference>
<comment type="cofactor">
    <cofactor evidence="20">
        <name>heme b</name>
        <dbReference type="ChEBI" id="CHEBI:60344"/>
    </cofactor>
    <text evidence="20">Binds 2 heme groups non-covalently.</text>
</comment>
<keyword evidence="7 20" id="KW-0679">Respiratory chain</keyword>
<dbReference type="GO" id="GO:0008121">
    <property type="term" value="F:quinol-cytochrome-c reductase activity"/>
    <property type="evidence" value="ECO:0007669"/>
    <property type="project" value="InterPro"/>
</dbReference>